<organism evidence="1 2">
    <name type="scientific">Naganishia cerealis</name>
    <dbReference type="NCBI Taxonomy" id="610337"/>
    <lineage>
        <taxon>Eukaryota</taxon>
        <taxon>Fungi</taxon>
        <taxon>Dikarya</taxon>
        <taxon>Basidiomycota</taxon>
        <taxon>Agaricomycotina</taxon>
        <taxon>Tremellomycetes</taxon>
        <taxon>Filobasidiales</taxon>
        <taxon>Filobasidiaceae</taxon>
        <taxon>Naganishia</taxon>
    </lineage>
</organism>
<proteinExistence type="predicted"/>
<protein>
    <submittedName>
        <fullName evidence="1">Uncharacterized protein</fullName>
    </submittedName>
</protein>
<evidence type="ECO:0000313" key="1">
    <source>
        <dbReference type="EMBL" id="KAJ9102976.1"/>
    </source>
</evidence>
<sequence>MSNPKKLLGRKALLAGTMKMEAGEPQIHVRNYELGVILPLPIENTEQAASQFAPWQRPPRKYDPHNDKPWMQEQFKQLLQQGPEAINAEVMRYAS</sequence>
<dbReference type="EMBL" id="JASBWR010000048">
    <property type="protein sequence ID" value="KAJ9102976.1"/>
    <property type="molecule type" value="Genomic_DNA"/>
</dbReference>
<name>A0ACC2VW17_9TREE</name>
<keyword evidence="2" id="KW-1185">Reference proteome</keyword>
<accession>A0ACC2VW17</accession>
<gene>
    <name evidence="1" type="ORF">QFC19_004533</name>
</gene>
<comment type="caution">
    <text evidence="1">The sequence shown here is derived from an EMBL/GenBank/DDBJ whole genome shotgun (WGS) entry which is preliminary data.</text>
</comment>
<dbReference type="Proteomes" id="UP001241377">
    <property type="component" value="Unassembled WGS sequence"/>
</dbReference>
<reference evidence="1" key="1">
    <citation type="submission" date="2023-04" db="EMBL/GenBank/DDBJ databases">
        <title>Draft Genome sequencing of Naganishia species isolated from polar environments using Oxford Nanopore Technology.</title>
        <authorList>
            <person name="Leo P."/>
            <person name="Venkateswaran K."/>
        </authorList>
    </citation>
    <scope>NUCLEOTIDE SEQUENCE</scope>
    <source>
        <strain evidence="1">MNA-CCFEE 5261</strain>
    </source>
</reference>
<evidence type="ECO:0000313" key="2">
    <source>
        <dbReference type="Proteomes" id="UP001241377"/>
    </source>
</evidence>